<sequence length="207" mass="22109">MSCNDSFTPSVAASDSAIPSKSQQGARARASSRSASPMAPAYEARTSKSSKSSKMTSFGTEKDEKSGGMGYESDEERGWVLQLLRDDEERGHLLHLPPSYDSLTKEDQRASPVASSSSEASSGSGSASASASASNSNPSRPSLLARAKAARKAKHMAKVEAAHDAWQAYGLDTRAMERSGKKMPPFFLNPPKCSNVDMKKMLREQGL</sequence>
<feature type="compositionally biased region" description="Low complexity" evidence="1">
    <location>
        <begin position="110"/>
        <end position="147"/>
    </location>
</feature>
<organism evidence="2 3">
    <name type="scientific">Ceraceosorus bombacis</name>
    <dbReference type="NCBI Taxonomy" id="401625"/>
    <lineage>
        <taxon>Eukaryota</taxon>
        <taxon>Fungi</taxon>
        <taxon>Dikarya</taxon>
        <taxon>Basidiomycota</taxon>
        <taxon>Ustilaginomycotina</taxon>
        <taxon>Exobasidiomycetes</taxon>
        <taxon>Ceraceosorales</taxon>
        <taxon>Ceraceosoraceae</taxon>
        <taxon>Ceraceosorus</taxon>
    </lineage>
</organism>
<reference evidence="2 3" key="1">
    <citation type="submission" date="2014-09" db="EMBL/GenBank/DDBJ databases">
        <authorList>
            <person name="Magalhaes I.L.F."/>
            <person name="Oliveira U."/>
            <person name="Santos F.R."/>
            <person name="Vidigal T.H.D.A."/>
            <person name="Brescovit A.D."/>
            <person name="Santos A.J."/>
        </authorList>
    </citation>
    <scope>NUCLEOTIDE SEQUENCE [LARGE SCALE GENOMIC DNA]</scope>
</reference>
<keyword evidence="3" id="KW-1185">Reference proteome</keyword>
<feature type="region of interest" description="Disordered" evidence="1">
    <location>
        <begin position="1"/>
        <end position="74"/>
    </location>
</feature>
<accession>A0A0P1B973</accession>
<evidence type="ECO:0000313" key="2">
    <source>
        <dbReference type="EMBL" id="CEH11931.1"/>
    </source>
</evidence>
<dbReference type="EMBL" id="CCYA01000065">
    <property type="protein sequence ID" value="CEH11931.1"/>
    <property type="molecule type" value="Genomic_DNA"/>
</dbReference>
<evidence type="ECO:0000313" key="3">
    <source>
        <dbReference type="Proteomes" id="UP000054845"/>
    </source>
</evidence>
<dbReference type="OrthoDB" id="10571979at2759"/>
<feature type="region of interest" description="Disordered" evidence="1">
    <location>
        <begin position="92"/>
        <end position="151"/>
    </location>
</feature>
<proteinExistence type="predicted"/>
<dbReference type="AlphaFoldDB" id="A0A0P1B973"/>
<protein>
    <submittedName>
        <fullName evidence="2">Uncharacterized protein</fullName>
    </submittedName>
</protein>
<evidence type="ECO:0000256" key="1">
    <source>
        <dbReference type="SAM" id="MobiDB-lite"/>
    </source>
</evidence>
<name>A0A0P1B973_9BASI</name>
<feature type="compositionally biased region" description="Low complexity" evidence="1">
    <location>
        <begin position="26"/>
        <end position="36"/>
    </location>
</feature>
<dbReference type="Proteomes" id="UP000054845">
    <property type="component" value="Unassembled WGS sequence"/>
</dbReference>
<feature type="compositionally biased region" description="Polar residues" evidence="1">
    <location>
        <begin position="1"/>
        <end position="25"/>
    </location>
</feature>